<evidence type="ECO:0000256" key="7">
    <source>
        <dbReference type="ARBA" id="ARBA00022842"/>
    </source>
</evidence>
<evidence type="ECO:0000313" key="12">
    <source>
        <dbReference type="EMBL" id="CUH76185.1"/>
    </source>
</evidence>
<evidence type="ECO:0000256" key="3">
    <source>
        <dbReference type="ARBA" id="ARBA00009595"/>
    </source>
</evidence>
<evidence type="ECO:0000256" key="8">
    <source>
        <dbReference type="ARBA" id="ARBA00023027"/>
    </source>
</evidence>
<comment type="similarity">
    <text evidence="3">Belongs to the Nudix hydrolase family. NudC subfamily.</text>
</comment>
<dbReference type="Proteomes" id="UP000052022">
    <property type="component" value="Unassembled WGS sequence"/>
</dbReference>
<evidence type="ECO:0000256" key="5">
    <source>
        <dbReference type="ARBA" id="ARBA00022723"/>
    </source>
</evidence>
<evidence type="ECO:0000256" key="10">
    <source>
        <dbReference type="RuleBase" id="RU003476"/>
    </source>
</evidence>
<comment type="cofactor">
    <cofactor evidence="2">
        <name>Zn(2+)</name>
        <dbReference type="ChEBI" id="CHEBI:29105"/>
    </cofactor>
</comment>
<feature type="domain" description="Nudix hydrolase" evidence="11">
    <location>
        <begin position="195"/>
        <end position="324"/>
    </location>
</feature>
<evidence type="ECO:0000313" key="13">
    <source>
        <dbReference type="Proteomes" id="UP000052022"/>
    </source>
</evidence>
<dbReference type="PRINTS" id="PR00502">
    <property type="entry name" value="NUDIXFAMILY"/>
</dbReference>
<keyword evidence="5" id="KW-0479">Metal-binding</keyword>
<dbReference type="PANTHER" id="PTHR42904:SF6">
    <property type="entry name" value="NAD-CAPPED RNA HYDROLASE NUDT12"/>
    <property type="match status" value="1"/>
</dbReference>
<dbReference type="AlphaFoldDB" id="A0A0N7LYY8"/>
<dbReference type="GO" id="GO:0035529">
    <property type="term" value="F:NADH pyrophosphatase activity"/>
    <property type="evidence" value="ECO:0007669"/>
    <property type="project" value="TreeGrafter"/>
</dbReference>
<dbReference type="GO" id="GO:0046872">
    <property type="term" value="F:metal ion binding"/>
    <property type="evidence" value="ECO:0007669"/>
    <property type="project" value="UniProtKB-KW"/>
</dbReference>
<comment type="catalytic activity">
    <reaction evidence="9">
        <text>a 5'-end NAD(+)-phospho-ribonucleoside in mRNA + H2O = a 5'-end phospho-adenosine-phospho-ribonucleoside in mRNA + beta-nicotinamide D-ribonucleotide + 2 H(+)</text>
        <dbReference type="Rhea" id="RHEA:60876"/>
        <dbReference type="Rhea" id="RHEA-COMP:15698"/>
        <dbReference type="Rhea" id="RHEA-COMP:15719"/>
        <dbReference type="ChEBI" id="CHEBI:14649"/>
        <dbReference type="ChEBI" id="CHEBI:15377"/>
        <dbReference type="ChEBI" id="CHEBI:15378"/>
        <dbReference type="ChEBI" id="CHEBI:144029"/>
        <dbReference type="ChEBI" id="CHEBI:144051"/>
    </reaction>
    <physiologicalReaction direction="left-to-right" evidence="9">
        <dbReference type="Rhea" id="RHEA:60877"/>
    </physiologicalReaction>
</comment>
<dbReference type="GO" id="GO:0006742">
    <property type="term" value="P:NADP+ catabolic process"/>
    <property type="evidence" value="ECO:0007669"/>
    <property type="project" value="TreeGrafter"/>
</dbReference>
<dbReference type="Pfam" id="PF09297">
    <property type="entry name" value="Zn_ribbon_NUD"/>
    <property type="match status" value="1"/>
</dbReference>
<dbReference type="STRING" id="928856.SAMN04488049_10327"/>
<dbReference type="EC" id="3.6.1.22" evidence="4"/>
<dbReference type="Pfam" id="PF09296">
    <property type="entry name" value="NUDIX-like"/>
    <property type="match status" value="1"/>
</dbReference>
<keyword evidence="6 10" id="KW-0378">Hydrolase</keyword>
<dbReference type="NCBIfam" id="NF001299">
    <property type="entry name" value="PRK00241.1"/>
    <property type="match status" value="1"/>
</dbReference>
<keyword evidence="13" id="KW-1185">Reference proteome</keyword>
<evidence type="ECO:0000256" key="2">
    <source>
        <dbReference type="ARBA" id="ARBA00001947"/>
    </source>
</evidence>
<accession>A0A0N7LYY8</accession>
<protein>
    <recommendedName>
        <fullName evidence="4">NAD(+) diphosphatase</fullName>
        <ecNumber evidence="4">3.6.1.22</ecNumber>
    </recommendedName>
</protein>
<keyword evidence="7" id="KW-0460">Magnesium</keyword>
<dbReference type="InterPro" id="IPR015375">
    <property type="entry name" value="NADH_PPase-like_N"/>
</dbReference>
<dbReference type="CDD" id="cd03429">
    <property type="entry name" value="NUDIX_NADH_pyrophosphatase_Nudt13"/>
    <property type="match status" value="1"/>
</dbReference>
<name>A0A0N7LYY8_9RHOB</name>
<evidence type="ECO:0000256" key="9">
    <source>
        <dbReference type="ARBA" id="ARBA00023679"/>
    </source>
</evidence>
<reference evidence="12 13" key="1">
    <citation type="submission" date="2015-09" db="EMBL/GenBank/DDBJ databases">
        <authorList>
            <consortium name="Swine Surveillance"/>
        </authorList>
    </citation>
    <scope>NUCLEOTIDE SEQUENCE [LARGE SCALE GENOMIC DNA]</scope>
    <source>
        <strain evidence="12 13">CECT 7557</strain>
    </source>
</reference>
<evidence type="ECO:0000259" key="11">
    <source>
        <dbReference type="PROSITE" id="PS51462"/>
    </source>
</evidence>
<dbReference type="SUPFAM" id="SSF55811">
    <property type="entry name" value="Nudix"/>
    <property type="match status" value="1"/>
</dbReference>
<dbReference type="InterPro" id="IPR000086">
    <property type="entry name" value="NUDIX_hydrolase_dom"/>
</dbReference>
<dbReference type="InterPro" id="IPR050241">
    <property type="entry name" value="NAD-cap_RNA_hydrolase_NudC"/>
</dbReference>
<dbReference type="InterPro" id="IPR015376">
    <property type="entry name" value="Znr_NADH_PPase"/>
</dbReference>
<dbReference type="InterPro" id="IPR049734">
    <property type="entry name" value="NudC-like_C"/>
</dbReference>
<dbReference type="Gene3D" id="3.90.79.20">
    <property type="match status" value="1"/>
</dbReference>
<dbReference type="GO" id="GO:0005829">
    <property type="term" value="C:cytosol"/>
    <property type="evidence" value="ECO:0007669"/>
    <property type="project" value="TreeGrafter"/>
</dbReference>
<dbReference type="InterPro" id="IPR020084">
    <property type="entry name" value="NUDIX_hydrolase_CS"/>
</dbReference>
<organism evidence="12 13">
    <name type="scientific">Tritonibacter multivorans</name>
    <dbReference type="NCBI Taxonomy" id="928856"/>
    <lineage>
        <taxon>Bacteria</taxon>
        <taxon>Pseudomonadati</taxon>
        <taxon>Pseudomonadota</taxon>
        <taxon>Alphaproteobacteria</taxon>
        <taxon>Rhodobacterales</taxon>
        <taxon>Paracoccaceae</taxon>
        <taxon>Tritonibacter</taxon>
    </lineage>
</organism>
<evidence type="ECO:0000256" key="4">
    <source>
        <dbReference type="ARBA" id="ARBA00012381"/>
    </source>
</evidence>
<proteinExistence type="inferred from homology"/>
<dbReference type="PROSITE" id="PS51462">
    <property type="entry name" value="NUDIX"/>
    <property type="match status" value="1"/>
</dbReference>
<dbReference type="GO" id="GO:0110153">
    <property type="term" value="F:RNA NAD-cap (NMN-forming) hydrolase activity"/>
    <property type="evidence" value="ECO:0007669"/>
    <property type="project" value="RHEA"/>
</dbReference>
<evidence type="ECO:0000256" key="1">
    <source>
        <dbReference type="ARBA" id="ARBA00001946"/>
    </source>
</evidence>
<dbReference type="InterPro" id="IPR020476">
    <property type="entry name" value="Nudix_hydrolase"/>
</dbReference>
<dbReference type="Gene3D" id="3.90.79.10">
    <property type="entry name" value="Nucleoside Triphosphate Pyrophosphohydrolase"/>
    <property type="match status" value="1"/>
</dbReference>
<sequence>MAKGCGQGFMKRAEEVVFGGSGLDRAAALRNDPEGLQALWQDPRSRVLLMWRGKPLCFRAADLPEDYAPDGLGLLPTTHDLVGFEGTLFLGLDEDGGGYFAQNLVWDPAGDAIPDGFLDLSEQQHPDLPQTHVFAELRRVMTRLTPREAELAATARAVLSWHQSHGFCSACGAKSEMLEAGWQRQCPSCGTRHFPRTDPVVIMLITHGDKVLLGRSPGWPEGMYSLLAGFVEPGETLEAAVRREVFEEAGITVGAVSYLSSQPWAFPMSLMMGCVGVATSDEIKIDPLEIEDARWLTRQEVMASFAGAHPLVKPARKGAIAHFLLENWLADTLG</sequence>
<dbReference type="PANTHER" id="PTHR42904">
    <property type="entry name" value="NUDIX HYDROLASE, NUDC SUBFAMILY"/>
    <property type="match status" value="1"/>
</dbReference>
<dbReference type="PROSITE" id="PS00893">
    <property type="entry name" value="NUDIX_BOX"/>
    <property type="match status" value="1"/>
</dbReference>
<dbReference type="InterPro" id="IPR015797">
    <property type="entry name" value="NUDIX_hydrolase-like_dom_sf"/>
</dbReference>
<comment type="cofactor">
    <cofactor evidence="1">
        <name>Mg(2+)</name>
        <dbReference type="ChEBI" id="CHEBI:18420"/>
    </cofactor>
</comment>
<evidence type="ECO:0000256" key="6">
    <source>
        <dbReference type="ARBA" id="ARBA00022801"/>
    </source>
</evidence>
<dbReference type="EMBL" id="CYSD01000012">
    <property type="protein sequence ID" value="CUH76185.1"/>
    <property type="molecule type" value="Genomic_DNA"/>
</dbReference>
<dbReference type="GO" id="GO:0019677">
    <property type="term" value="P:NAD+ catabolic process"/>
    <property type="evidence" value="ECO:0007669"/>
    <property type="project" value="TreeGrafter"/>
</dbReference>
<dbReference type="Pfam" id="PF00293">
    <property type="entry name" value="NUDIX"/>
    <property type="match status" value="1"/>
</dbReference>
<keyword evidence="8" id="KW-0520">NAD</keyword>
<gene>
    <name evidence="12" type="primary">nudC</name>
    <name evidence="12" type="ORF">TRM7557_00755</name>
</gene>